<feature type="transmembrane region" description="Helical" evidence="8">
    <location>
        <begin position="123"/>
        <end position="144"/>
    </location>
</feature>
<evidence type="ECO:0000259" key="9">
    <source>
        <dbReference type="Pfam" id="PF00909"/>
    </source>
</evidence>
<dbReference type="PANTHER" id="PTHR43029">
    <property type="entry name" value="AMMONIUM TRANSPORTER MEP2"/>
    <property type="match status" value="1"/>
</dbReference>
<feature type="transmembrane region" description="Helical" evidence="8">
    <location>
        <begin position="94"/>
        <end position="116"/>
    </location>
</feature>
<evidence type="ECO:0000313" key="11">
    <source>
        <dbReference type="Proteomes" id="UP000184040"/>
    </source>
</evidence>
<feature type="transmembrane region" description="Helical" evidence="8">
    <location>
        <begin position="283"/>
        <end position="301"/>
    </location>
</feature>
<dbReference type="InterPro" id="IPR001905">
    <property type="entry name" value="Ammonium_transpt"/>
</dbReference>
<evidence type="ECO:0000256" key="6">
    <source>
        <dbReference type="ARBA" id="ARBA00023136"/>
    </source>
</evidence>
<dbReference type="AlphaFoldDB" id="A0A1M6B4F7"/>
<dbReference type="Pfam" id="PF00909">
    <property type="entry name" value="Ammonium_transp"/>
    <property type="match status" value="1"/>
</dbReference>
<proteinExistence type="inferred from homology"/>
<comment type="subcellular location">
    <subcellularLocation>
        <location evidence="8">Cell membrane</location>
        <topology evidence="8">Multi-pass membrane protein</topology>
    </subcellularLocation>
    <subcellularLocation>
        <location evidence="1">Membrane</location>
        <topology evidence="1">Multi-pass membrane protein</topology>
    </subcellularLocation>
</comment>
<dbReference type="InterPro" id="IPR018047">
    <property type="entry name" value="Ammonium_transpt_CS"/>
</dbReference>
<evidence type="ECO:0000256" key="7">
    <source>
        <dbReference type="ARBA" id="ARBA00023177"/>
    </source>
</evidence>
<dbReference type="GO" id="GO:0008519">
    <property type="term" value="F:ammonium channel activity"/>
    <property type="evidence" value="ECO:0007669"/>
    <property type="project" value="InterPro"/>
</dbReference>
<dbReference type="SUPFAM" id="SSF111352">
    <property type="entry name" value="Ammonium transporter"/>
    <property type="match status" value="1"/>
</dbReference>
<keyword evidence="3 8" id="KW-0813">Transport</keyword>
<evidence type="ECO:0000313" key="10">
    <source>
        <dbReference type="EMBL" id="SHI43488.1"/>
    </source>
</evidence>
<comment type="similarity">
    <text evidence="2 8">Belongs to the ammonia transporter channel (TC 1.A.11.2) family.</text>
</comment>
<evidence type="ECO:0000256" key="5">
    <source>
        <dbReference type="ARBA" id="ARBA00022989"/>
    </source>
</evidence>
<dbReference type="PROSITE" id="PS01219">
    <property type="entry name" value="AMMONIUM_TRANSP"/>
    <property type="match status" value="1"/>
</dbReference>
<evidence type="ECO:0000256" key="3">
    <source>
        <dbReference type="ARBA" id="ARBA00022448"/>
    </source>
</evidence>
<evidence type="ECO:0000256" key="8">
    <source>
        <dbReference type="RuleBase" id="RU362002"/>
    </source>
</evidence>
<dbReference type="STRING" id="313368.SAMN04488012_101352"/>
<dbReference type="Gene3D" id="1.10.3430.10">
    <property type="entry name" value="Ammonium transporter AmtB like domains"/>
    <property type="match status" value="1"/>
</dbReference>
<dbReference type="InterPro" id="IPR024041">
    <property type="entry name" value="NH4_transpt_AmtB-like_dom"/>
</dbReference>
<feature type="transmembrane region" description="Helical" evidence="8">
    <location>
        <begin position="198"/>
        <end position="214"/>
    </location>
</feature>
<dbReference type="EMBL" id="FQZA01000001">
    <property type="protein sequence ID" value="SHI43488.1"/>
    <property type="molecule type" value="Genomic_DNA"/>
</dbReference>
<feature type="transmembrane region" description="Helical" evidence="8">
    <location>
        <begin position="40"/>
        <end position="63"/>
    </location>
</feature>
<keyword evidence="7 8" id="KW-0924">Ammonia transport</keyword>
<feature type="domain" description="Ammonium transporter AmtB-like" evidence="9">
    <location>
        <begin position="7"/>
        <end position="388"/>
    </location>
</feature>
<keyword evidence="6 8" id="KW-0472">Membrane</keyword>
<organism evidence="10 11">
    <name type="scientific">Palleronia salina</name>
    <dbReference type="NCBI Taxonomy" id="313368"/>
    <lineage>
        <taxon>Bacteria</taxon>
        <taxon>Pseudomonadati</taxon>
        <taxon>Pseudomonadota</taxon>
        <taxon>Alphaproteobacteria</taxon>
        <taxon>Rhodobacterales</taxon>
        <taxon>Roseobacteraceae</taxon>
        <taxon>Palleronia</taxon>
    </lineage>
</organism>
<dbReference type="InterPro" id="IPR029020">
    <property type="entry name" value="Ammonium/urea_transptr"/>
</dbReference>
<keyword evidence="5 8" id="KW-1133">Transmembrane helix</keyword>
<gene>
    <name evidence="10" type="ORF">SAMN04488012_101352</name>
</gene>
<feature type="transmembrane region" description="Helical" evidence="8">
    <location>
        <begin position="340"/>
        <end position="361"/>
    </location>
</feature>
<feature type="transmembrane region" description="Helical" evidence="8">
    <location>
        <begin position="257"/>
        <end position="277"/>
    </location>
</feature>
<evidence type="ECO:0000256" key="4">
    <source>
        <dbReference type="ARBA" id="ARBA00022692"/>
    </source>
</evidence>
<protein>
    <recommendedName>
        <fullName evidence="8">Ammonium transporter</fullName>
    </recommendedName>
</protein>
<dbReference type="NCBIfam" id="TIGR00836">
    <property type="entry name" value="amt"/>
    <property type="match status" value="1"/>
</dbReference>
<name>A0A1M6B4F7_9RHOB</name>
<feature type="transmembrane region" description="Helical" evidence="8">
    <location>
        <begin position="226"/>
        <end position="245"/>
    </location>
</feature>
<dbReference type="PANTHER" id="PTHR43029:SF10">
    <property type="entry name" value="AMMONIUM TRANSPORTER MEP2"/>
    <property type="match status" value="1"/>
</dbReference>
<dbReference type="RefSeq" id="WP_073126006.1">
    <property type="nucleotide sequence ID" value="NZ_FQZA01000001.1"/>
</dbReference>
<keyword evidence="11" id="KW-1185">Reference proteome</keyword>
<reference evidence="10 11" key="1">
    <citation type="submission" date="2016-11" db="EMBL/GenBank/DDBJ databases">
        <authorList>
            <person name="Jaros S."/>
            <person name="Januszkiewicz K."/>
            <person name="Wedrychowicz H."/>
        </authorList>
    </citation>
    <scope>NUCLEOTIDE SEQUENCE [LARGE SCALE GENOMIC DNA]</scope>
    <source>
        <strain evidence="10 11">DSM 26892</strain>
    </source>
</reference>
<sequence>MVGADTAWIIVATALVLFMTLPGLALFYGGLVRARNVLSVFMQCYAIACLMSILWLVAGYSIAFGDGNAIWGGLGKMFLAGVTADSLSGTLPEVLFFAFQMTFAIITPALIVGCFVERISFGFVLLFSSLWMLLVYAPVVHWIWGGGMLSDGGILGETGVKDFAGGVVVHETAGLAALVIAMMLGARRDRSKPPHNPGMVMIGAAMLWVGWFGFNGGSQLAADGGAAMALTVTHVSAAAASLSWALWERIKHGKASLVGIVTGTIAGLASITPASGFVGPVEALIIGGIAGVLCQEAVNLIRNRMGIDDTLDVFAVHGVGGIFGTIMIAVFGAGTWAAQLGALAIVGVFTVVMTVVIALVCKAVIGMRVDPETETNGLDLAVHGERAYDMAS</sequence>
<feature type="transmembrane region" description="Helical" evidence="8">
    <location>
        <begin position="164"/>
        <end position="186"/>
    </location>
</feature>
<evidence type="ECO:0000256" key="2">
    <source>
        <dbReference type="ARBA" id="ARBA00005887"/>
    </source>
</evidence>
<feature type="transmembrane region" description="Helical" evidence="8">
    <location>
        <begin position="6"/>
        <end position="28"/>
    </location>
</feature>
<evidence type="ECO:0000256" key="1">
    <source>
        <dbReference type="ARBA" id="ARBA00004141"/>
    </source>
</evidence>
<dbReference type="GO" id="GO:0005886">
    <property type="term" value="C:plasma membrane"/>
    <property type="evidence" value="ECO:0007669"/>
    <property type="project" value="UniProtKB-SubCell"/>
</dbReference>
<feature type="transmembrane region" description="Helical" evidence="8">
    <location>
        <begin position="313"/>
        <end position="334"/>
    </location>
</feature>
<accession>A0A1M6B4F7</accession>
<dbReference type="Proteomes" id="UP000184040">
    <property type="component" value="Unassembled WGS sequence"/>
</dbReference>
<keyword evidence="4 8" id="KW-0812">Transmembrane</keyword>